<sequence>MFIWRTEYEKAVQVLGDTVYVETLIMKNEALSEEEKIKKIKAFNQLYPTNETRFDLAFYEEDYKLMMNLPSISASQAMR</sequence>
<dbReference type="EMBL" id="CP031223">
    <property type="protein sequence ID" value="QFG00398.1"/>
    <property type="molecule type" value="Genomic_DNA"/>
</dbReference>
<organism evidence="1 2">
    <name type="scientific">Psychrobacillus glaciei</name>
    <dbReference type="NCBI Taxonomy" id="2283160"/>
    <lineage>
        <taxon>Bacteria</taxon>
        <taxon>Bacillati</taxon>
        <taxon>Bacillota</taxon>
        <taxon>Bacilli</taxon>
        <taxon>Bacillales</taxon>
        <taxon>Bacillaceae</taxon>
        <taxon>Psychrobacillus</taxon>
    </lineage>
</organism>
<accession>A0A5J6SVR3</accession>
<gene>
    <name evidence="1" type="ORF">PB01_17185</name>
</gene>
<reference evidence="1 2" key="1">
    <citation type="submission" date="2018-07" db="EMBL/GenBank/DDBJ databases">
        <title>Complete genome sequence of Psychrobacillus sp. PB01, isolated from iceberg, and comparative genome analysis of Psychrobacillus strains.</title>
        <authorList>
            <person name="Lee P.C."/>
        </authorList>
    </citation>
    <scope>NUCLEOTIDE SEQUENCE [LARGE SCALE GENOMIC DNA]</scope>
    <source>
        <strain evidence="1 2">PB01</strain>
    </source>
</reference>
<dbReference type="Proteomes" id="UP000325517">
    <property type="component" value="Chromosome"/>
</dbReference>
<protein>
    <submittedName>
        <fullName evidence="1">Uncharacterized protein</fullName>
    </submittedName>
</protein>
<dbReference type="AlphaFoldDB" id="A0A5J6SVR3"/>
<name>A0A5J6SVR3_9BACI</name>
<keyword evidence="2" id="KW-1185">Reference proteome</keyword>
<evidence type="ECO:0000313" key="2">
    <source>
        <dbReference type="Proteomes" id="UP000325517"/>
    </source>
</evidence>
<evidence type="ECO:0000313" key="1">
    <source>
        <dbReference type="EMBL" id="QFG00398.1"/>
    </source>
</evidence>
<proteinExistence type="predicted"/>
<dbReference type="KEGG" id="psyo:PB01_17185"/>
<dbReference type="RefSeq" id="WP_225986082.1">
    <property type="nucleotide sequence ID" value="NZ_CP031223.1"/>
</dbReference>